<feature type="compositionally biased region" description="Basic residues" evidence="1">
    <location>
        <begin position="79"/>
        <end position="99"/>
    </location>
</feature>
<feature type="region of interest" description="Disordered" evidence="1">
    <location>
        <begin position="1"/>
        <end position="126"/>
    </location>
</feature>
<evidence type="ECO:0000256" key="1">
    <source>
        <dbReference type="SAM" id="MobiDB-lite"/>
    </source>
</evidence>
<protein>
    <submittedName>
        <fullName evidence="2">Uncharacterized protein</fullName>
    </submittedName>
</protein>
<feature type="compositionally biased region" description="Low complexity" evidence="1">
    <location>
        <begin position="149"/>
        <end position="158"/>
    </location>
</feature>
<sequence length="205" mass="23392">RSGRPGRAGRAGRAGRRAPPAPRHQQQRQQQCQQQQQQQQQPERRRQPVDPGRCAAVRRRLVAGQGPPGRRPGDALARHPVRVGRRQRLRPHPRDRRPGRRPERRQPVRLRLLRPHPVGLGPGRGPPAALLRLPVHRRPADRPIRPHAGRPGVLGVRPGRPRDDPPRRHLSRWWTGRSGTAERGRREDLGHVVRRLHRCGPSGRI</sequence>
<organism evidence="2">
    <name type="scientific">uncultured Mycobacteriales bacterium</name>
    <dbReference type="NCBI Taxonomy" id="581187"/>
    <lineage>
        <taxon>Bacteria</taxon>
        <taxon>Bacillati</taxon>
        <taxon>Actinomycetota</taxon>
        <taxon>Actinomycetes</taxon>
        <taxon>Mycobacteriales</taxon>
        <taxon>environmental samples</taxon>
    </lineage>
</organism>
<evidence type="ECO:0000313" key="2">
    <source>
        <dbReference type="EMBL" id="CAA9292509.1"/>
    </source>
</evidence>
<gene>
    <name evidence="2" type="ORF">AVDCRST_MAG41-4531</name>
</gene>
<name>A0A6J4K0L2_9ACTN</name>
<dbReference type="EMBL" id="CADCTP010000436">
    <property type="protein sequence ID" value="CAA9292509.1"/>
    <property type="molecule type" value="Genomic_DNA"/>
</dbReference>
<dbReference type="AlphaFoldDB" id="A0A6J4K0L2"/>
<feature type="compositionally biased region" description="Low complexity" evidence="1">
    <location>
        <begin position="23"/>
        <end position="41"/>
    </location>
</feature>
<proteinExistence type="predicted"/>
<reference evidence="2" key="1">
    <citation type="submission" date="2020-02" db="EMBL/GenBank/DDBJ databases">
        <authorList>
            <person name="Meier V. D."/>
        </authorList>
    </citation>
    <scope>NUCLEOTIDE SEQUENCE</scope>
    <source>
        <strain evidence="2">AVDCRST_MAG41</strain>
    </source>
</reference>
<feature type="non-terminal residue" evidence="2">
    <location>
        <position position="205"/>
    </location>
</feature>
<feature type="region of interest" description="Disordered" evidence="1">
    <location>
        <begin position="140"/>
        <end position="188"/>
    </location>
</feature>
<feature type="non-terminal residue" evidence="2">
    <location>
        <position position="1"/>
    </location>
</feature>
<accession>A0A6J4K0L2</accession>